<evidence type="ECO:0000313" key="2">
    <source>
        <dbReference type="Proteomes" id="UP000016662"/>
    </source>
</evidence>
<dbReference type="EMBL" id="AWVF01000107">
    <property type="protein sequence ID" value="ERJ96716.1"/>
    <property type="molecule type" value="Genomic_DNA"/>
</dbReference>
<organism evidence="1 2">
    <name type="scientific">Ruminococcus callidus ATCC 27760</name>
    <dbReference type="NCBI Taxonomy" id="411473"/>
    <lineage>
        <taxon>Bacteria</taxon>
        <taxon>Bacillati</taxon>
        <taxon>Bacillota</taxon>
        <taxon>Clostridia</taxon>
        <taxon>Eubacteriales</taxon>
        <taxon>Oscillospiraceae</taxon>
        <taxon>Ruminococcus</taxon>
    </lineage>
</organism>
<dbReference type="STRING" id="411473.RUMCAL_00909"/>
<name>U2KDW9_9FIRM</name>
<evidence type="ECO:0000313" key="1">
    <source>
        <dbReference type="EMBL" id="ERJ96716.1"/>
    </source>
</evidence>
<comment type="caution">
    <text evidence="1">The sequence shown here is derived from an EMBL/GenBank/DDBJ whole genome shotgun (WGS) entry which is preliminary data.</text>
</comment>
<keyword evidence="2" id="KW-1185">Reference proteome</keyword>
<accession>U2KDW9</accession>
<feature type="non-terminal residue" evidence="1">
    <location>
        <position position="69"/>
    </location>
</feature>
<dbReference type="Proteomes" id="UP000016662">
    <property type="component" value="Unassembled WGS sequence"/>
</dbReference>
<sequence>AENVKVFCCPENTQIHWYFCTALRAATVYVFVVDLHGDTGGVIQIFFDVKHMESSLVLLVKAAFISVCP</sequence>
<proteinExistence type="predicted"/>
<protein>
    <submittedName>
        <fullName evidence="1">Uncharacterized protein</fullName>
    </submittedName>
</protein>
<dbReference type="AlphaFoldDB" id="U2KDW9"/>
<reference evidence="1 2" key="1">
    <citation type="submission" date="2013-07" db="EMBL/GenBank/DDBJ databases">
        <authorList>
            <person name="Weinstock G."/>
            <person name="Sodergren E."/>
            <person name="Wylie T."/>
            <person name="Fulton L."/>
            <person name="Fulton R."/>
            <person name="Fronick C."/>
            <person name="O'Laughlin M."/>
            <person name="Godfrey J."/>
            <person name="Miner T."/>
            <person name="Herter B."/>
            <person name="Appelbaum E."/>
            <person name="Cordes M."/>
            <person name="Lek S."/>
            <person name="Wollam A."/>
            <person name="Pepin K.H."/>
            <person name="Palsikar V.B."/>
            <person name="Mitreva M."/>
            <person name="Wilson R.K."/>
        </authorList>
    </citation>
    <scope>NUCLEOTIDE SEQUENCE [LARGE SCALE GENOMIC DNA]</scope>
    <source>
        <strain evidence="1 2">ATCC 27760</strain>
    </source>
</reference>
<feature type="non-terminal residue" evidence="1">
    <location>
        <position position="1"/>
    </location>
</feature>
<gene>
    <name evidence="1" type="ORF">RUMCAL_00909</name>
</gene>
<dbReference type="HOGENOM" id="CLU_3019216_0_0_9"/>